<feature type="compositionally biased region" description="Low complexity" evidence="7">
    <location>
        <begin position="319"/>
        <end position="329"/>
    </location>
</feature>
<evidence type="ECO:0000259" key="8">
    <source>
        <dbReference type="PROSITE" id="PS51755"/>
    </source>
</evidence>
<dbReference type="GO" id="GO:0006355">
    <property type="term" value="P:regulation of DNA-templated transcription"/>
    <property type="evidence" value="ECO:0007669"/>
    <property type="project" value="InterPro"/>
</dbReference>
<gene>
    <name evidence="9" type="ORF">FOE67_16880</name>
</gene>
<dbReference type="Gene3D" id="1.25.40.10">
    <property type="entry name" value="Tetratricopeptide repeat domain"/>
    <property type="match status" value="1"/>
</dbReference>
<sequence>MCSNHVLVSCSLALRWTVSDPQSVERISSELQAGVPTLADASGRASGSMTMGGLVLRIGLLGPLQVLHNGVQVTPSAPKVRQVLALLALRANDTVPHHQLVEELWEERPPTSAATTLQTYIYQLRKLPGLGHQSPVGPGRDVPALLTTPGGYRLSLPSSCTDVKEFDELVIRARRAMEEGAITEGAEALHRALAVWRGPVLADLSMGPVVGIDILRLTEKRYEVLEERIDADLVLGRHHRLTSELSALAADHPTREGLHAKLMLALHRAGRRSEALEVFQRLRRVLADELGIEPGADIQRLHQQVLAGDRALDPPRPTGSPGSRRGVPAPRRPRAPEAATPPASVLPPDVPLIGRSDEVDLAVGLLTEEPEGGFGEESGGPRCVAVVGPPGVGVTAFGVHVAHRLRTAFPDGRFHVSFGDPDDPLGVDDVLASLLGAAGFRPSGLPAERAERARLFRSWTAGRRVLIVVDEVTTARQITDLLPAEAGSALLVTGHHRLHDTRFTARMELRPLGTRQALELIRQALGRERLHTDPIGLRELLDLCGGLPGPLLGAGALLALRPHWTMRQLIDWMSRMCSEPAVVRRHQPWRCVARCCSALHPRLRDVLARLAGEDGFVTVEQAAVLLETGIEEAGELLEELVECFLVDADISTDPTTSWFFQYRVPPLVRMVFRSSRDPVAARV</sequence>
<evidence type="ECO:0000256" key="6">
    <source>
        <dbReference type="PROSITE-ProRule" id="PRU01091"/>
    </source>
</evidence>
<dbReference type="SUPFAM" id="SSF48452">
    <property type="entry name" value="TPR-like"/>
    <property type="match status" value="1"/>
</dbReference>
<evidence type="ECO:0000256" key="7">
    <source>
        <dbReference type="SAM" id="MobiDB-lite"/>
    </source>
</evidence>
<dbReference type="InterPro" id="IPR016032">
    <property type="entry name" value="Sig_transdc_resp-reg_C-effctor"/>
</dbReference>
<dbReference type="SUPFAM" id="SSF46894">
    <property type="entry name" value="C-terminal effector domain of the bipartite response regulators"/>
    <property type="match status" value="1"/>
</dbReference>
<organism evidence="9 10">
    <name type="scientific">Streptomyces calidiresistens</name>
    <dbReference type="NCBI Taxonomy" id="1485586"/>
    <lineage>
        <taxon>Bacteria</taxon>
        <taxon>Bacillati</taxon>
        <taxon>Actinomycetota</taxon>
        <taxon>Actinomycetes</taxon>
        <taxon>Kitasatosporales</taxon>
        <taxon>Streptomycetaceae</taxon>
        <taxon>Streptomyces</taxon>
    </lineage>
</organism>
<keyword evidence="4 6" id="KW-0238">DNA-binding</keyword>
<evidence type="ECO:0000256" key="4">
    <source>
        <dbReference type="ARBA" id="ARBA00023125"/>
    </source>
</evidence>
<dbReference type="InterPro" id="IPR001867">
    <property type="entry name" value="OmpR/PhoB-type_DNA-bd"/>
</dbReference>
<comment type="caution">
    <text evidence="9">The sequence shown here is derived from an EMBL/GenBank/DDBJ whole genome shotgun (WGS) entry which is preliminary data.</text>
</comment>
<evidence type="ECO:0000256" key="5">
    <source>
        <dbReference type="ARBA" id="ARBA00023163"/>
    </source>
</evidence>
<dbReference type="InterPro" id="IPR027417">
    <property type="entry name" value="P-loop_NTPase"/>
</dbReference>
<dbReference type="PANTHER" id="PTHR35807">
    <property type="entry name" value="TRANSCRIPTIONAL REGULATOR REDD-RELATED"/>
    <property type="match status" value="1"/>
</dbReference>
<dbReference type="InterPro" id="IPR036388">
    <property type="entry name" value="WH-like_DNA-bd_sf"/>
</dbReference>
<keyword evidence="10" id="KW-1185">Reference proteome</keyword>
<dbReference type="SUPFAM" id="SSF52540">
    <property type="entry name" value="P-loop containing nucleoside triphosphate hydrolases"/>
    <property type="match status" value="1"/>
</dbReference>
<dbReference type="EMBL" id="VKHS01000438">
    <property type="protein sequence ID" value="MBB0231143.1"/>
    <property type="molecule type" value="Genomic_DNA"/>
</dbReference>
<dbReference type="Gene3D" id="3.40.50.300">
    <property type="entry name" value="P-loop containing nucleotide triphosphate hydrolases"/>
    <property type="match status" value="1"/>
</dbReference>
<evidence type="ECO:0000313" key="9">
    <source>
        <dbReference type="EMBL" id="MBB0231143.1"/>
    </source>
</evidence>
<dbReference type="PROSITE" id="PS51755">
    <property type="entry name" value="OMPR_PHOB"/>
    <property type="match status" value="1"/>
</dbReference>
<accession>A0A7W3XXP7</accession>
<evidence type="ECO:0000256" key="1">
    <source>
        <dbReference type="ARBA" id="ARBA00005820"/>
    </source>
</evidence>
<dbReference type="GO" id="GO:0000160">
    <property type="term" value="P:phosphorelay signal transduction system"/>
    <property type="evidence" value="ECO:0007669"/>
    <property type="project" value="UniProtKB-KW"/>
</dbReference>
<protein>
    <recommendedName>
        <fullName evidence="8">OmpR/PhoB-type domain-containing protein</fullName>
    </recommendedName>
</protein>
<evidence type="ECO:0000313" key="10">
    <source>
        <dbReference type="Proteomes" id="UP000530234"/>
    </source>
</evidence>
<name>A0A7W3XXP7_9ACTN</name>
<dbReference type="Pfam" id="PF03704">
    <property type="entry name" value="BTAD"/>
    <property type="match status" value="1"/>
</dbReference>
<keyword evidence="5" id="KW-0804">Transcription</keyword>
<dbReference type="SMART" id="SM00862">
    <property type="entry name" value="Trans_reg_C"/>
    <property type="match status" value="1"/>
</dbReference>
<dbReference type="GO" id="GO:0003677">
    <property type="term" value="F:DNA binding"/>
    <property type="evidence" value="ECO:0007669"/>
    <property type="project" value="UniProtKB-UniRule"/>
</dbReference>
<dbReference type="SMART" id="SM01043">
    <property type="entry name" value="BTAD"/>
    <property type="match status" value="1"/>
</dbReference>
<keyword evidence="2" id="KW-0902">Two-component regulatory system</keyword>
<comment type="similarity">
    <text evidence="1">Belongs to the AfsR/DnrI/RedD regulatory family.</text>
</comment>
<dbReference type="CDD" id="cd15831">
    <property type="entry name" value="BTAD"/>
    <property type="match status" value="1"/>
</dbReference>
<feature type="domain" description="OmpR/PhoB-type" evidence="8">
    <location>
        <begin position="46"/>
        <end position="156"/>
    </location>
</feature>
<dbReference type="Pfam" id="PF00486">
    <property type="entry name" value="Trans_reg_C"/>
    <property type="match status" value="1"/>
</dbReference>
<dbReference type="InterPro" id="IPR011990">
    <property type="entry name" value="TPR-like_helical_dom_sf"/>
</dbReference>
<dbReference type="AlphaFoldDB" id="A0A7W3XXP7"/>
<dbReference type="Gene3D" id="1.10.10.10">
    <property type="entry name" value="Winged helix-like DNA-binding domain superfamily/Winged helix DNA-binding domain"/>
    <property type="match status" value="1"/>
</dbReference>
<dbReference type="Proteomes" id="UP000530234">
    <property type="component" value="Unassembled WGS sequence"/>
</dbReference>
<dbReference type="PANTHER" id="PTHR35807:SF1">
    <property type="entry name" value="TRANSCRIPTIONAL REGULATOR REDD"/>
    <property type="match status" value="1"/>
</dbReference>
<dbReference type="InterPro" id="IPR005158">
    <property type="entry name" value="BTAD"/>
</dbReference>
<evidence type="ECO:0000256" key="3">
    <source>
        <dbReference type="ARBA" id="ARBA00023015"/>
    </source>
</evidence>
<reference evidence="10" key="1">
    <citation type="submission" date="2019-10" db="EMBL/GenBank/DDBJ databases">
        <title>Streptomyces sp. nov., a novel actinobacterium isolated from alkaline environment.</title>
        <authorList>
            <person name="Golinska P."/>
        </authorList>
    </citation>
    <scope>NUCLEOTIDE SEQUENCE [LARGE SCALE GENOMIC DNA]</scope>
    <source>
        <strain evidence="10">DSM 42108</strain>
    </source>
</reference>
<proteinExistence type="inferred from homology"/>
<feature type="DNA-binding region" description="OmpR/PhoB-type" evidence="6">
    <location>
        <begin position="46"/>
        <end position="156"/>
    </location>
</feature>
<dbReference type="InterPro" id="IPR051677">
    <property type="entry name" value="AfsR-DnrI-RedD_regulator"/>
</dbReference>
<feature type="region of interest" description="Disordered" evidence="7">
    <location>
        <begin position="308"/>
        <end position="351"/>
    </location>
</feature>
<keyword evidence="3" id="KW-0805">Transcription regulation</keyword>
<evidence type="ECO:0000256" key="2">
    <source>
        <dbReference type="ARBA" id="ARBA00023012"/>
    </source>
</evidence>